<evidence type="ECO:0000313" key="3">
    <source>
        <dbReference type="Proteomes" id="UP000177982"/>
    </source>
</evidence>
<name>A0A1G2L0K4_9BACT</name>
<evidence type="ECO:0000313" key="2">
    <source>
        <dbReference type="EMBL" id="OHA05070.1"/>
    </source>
</evidence>
<feature type="region of interest" description="Disordered" evidence="1">
    <location>
        <begin position="1"/>
        <end position="31"/>
    </location>
</feature>
<comment type="caution">
    <text evidence="2">The sequence shown here is derived from an EMBL/GenBank/DDBJ whole genome shotgun (WGS) entry which is preliminary data.</text>
</comment>
<reference evidence="2 3" key="1">
    <citation type="journal article" date="2016" name="Nat. Commun.">
        <title>Thousands of microbial genomes shed light on interconnected biogeochemical processes in an aquifer system.</title>
        <authorList>
            <person name="Anantharaman K."/>
            <person name="Brown C.T."/>
            <person name="Hug L.A."/>
            <person name="Sharon I."/>
            <person name="Castelle C.J."/>
            <person name="Probst A.J."/>
            <person name="Thomas B.C."/>
            <person name="Singh A."/>
            <person name="Wilkins M.J."/>
            <person name="Karaoz U."/>
            <person name="Brodie E.L."/>
            <person name="Williams K.H."/>
            <person name="Hubbard S.S."/>
            <person name="Banfield J.F."/>
        </authorList>
    </citation>
    <scope>NUCLEOTIDE SEQUENCE [LARGE SCALE GENOMIC DNA]</scope>
</reference>
<feature type="compositionally biased region" description="Basic residues" evidence="1">
    <location>
        <begin position="17"/>
        <end position="27"/>
    </location>
</feature>
<proteinExistence type="predicted"/>
<dbReference type="Proteomes" id="UP000177982">
    <property type="component" value="Unassembled WGS sequence"/>
</dbReference>
<gene>
    <name evidence="2" type="ORF">A2934_04600</name>
</gene>
<dbReference type="EMBL" id="MHQO01000062">
    <property type="protein sequence ID" value="OHA05070.1"/>
    <property type="molecule type" value="Genomic_DNA"/>
</dbReference>
<protein>
    <submittedName>
        <fullName evidence="2">Uncharacterized protein</fullName>
    </submittedName>
</protein>
<feature type="compositionally biased region" description="Basic residues" evidence="1">
    <location>
        <begin position="1"/>
        <end position="10"/>
    </location>
</feature>
<accession>A0A1G2L0K4</accession>
<evidence type="ECO:0000256" key="1">
    <source>
        <dbReference type="SAM" id="MobiDB-lite"/>
    </source>
</evidence>
<sequence length="862" mass="97729">MAQGKKKSSKRTPPSSSKRRKNGKGKNGKLTPSIGIIRLQHLLGETEDVPKLTVPDLSTRNPFVIKTADPSNPKLLAIDSPVIGSLANENPLMDPLRNALKLANAKAADAVIVAGNLIYFISQHYGSTYPYKTQVSALPTDAKVLNKVYPPAVLNDSGSIEARLQEERLVFIPVKARLDIVLEMLKSKFVDQEGKPIFGGQILITFGAIEEALVMQHTNEMLRTQVFQEKAYAQQKVREYKSLLKKERGLEHPSPARLAELERAMNDFMIYERLFAIMGNAAHDHINKITDKMISYIIWRLEKDIPNAKVVSIGDAYLRAGNRLIQTKYERAGESLNDGFAGRVRDETYSRIKNNPGESIPDVILCAGLNPTFRNLLVTHRVRERKSTLDDVKFCHIIQLTTCINDELYRHISRRRVRVKDDLTRLAGKDSFVSGVLWLEWVGDFFRPEFWSGQCLTDEANFKDVKNLAAMVNHDAAGHKRLYFYKEGCSHYGARYIETNFSPKDPNGRYVKLHYQTAFELLLASQAPIAGYQHDGDACHWINYETFLEEHDAWLGWEDLYLELTKLESQTISFEERMKRMKTLAMRNDMRGGIINPLKQLDQYIKSLEPYLDFWARIIEYCRDNNVEFRGKFAPIVQGRGNHNEHSFPKGAKVDFSEATEIRQAMVTNLFEKYPHLSGLIKKNFIAPHIGRLGYANGIMAVIPNSDKKDISKDEFALQRDYYVYALKMKHKQGSSKSKDNMANMLKAFAKQGTANQFEAGRMSINLAGDDHFGGIAITRNAFHVKTGCQTFENEFGKRFDFPEQNLFSAIWSVPVGGPAAGPFSWTLLDYSIMRKYAASPFPVDRAKLFRGALEAAPSDKK</sequence>
<dbReference type="AlphaFoldDB" id="A0A1G2L0K4"/>
<organism evidence="2 3">
    <name type="scientific">Candidatus Sungbacteria bacterium RIFCSPLOWO2_01_FULL_47_10</name>
    <dbReference type="NCBI Taxonomy" id="1802276"/>
    <lineage>
        <taxon>Bacteria</taxon>
        <taxon>Candidatus Sungiibacteriota</taxon>
    </lineage>
</organism>